<dbReference type="InterPro" id="IPR014729">
    <property type="entry name" value="Rossmann-like_a/b/a_fold"/>
</dbReference>
<feature type="region of interest" description="Disordered" evidence="1">
    <location>
        <begin position="221"/>
        <end position="243"/>
    </location>
</feature>
<evidence type="ECO:0000313" key="3">
    <source>
        <dbReference type="Proteomes" id="UP001293593"/>
    </source>
</evidence>
<dbReference type="PANTHER" id="PTHR47382:SF3">
    <property type="entry name" value="ADENINE NUCLEOTIDE ALPHA HYDROLASES-LIKE SUPERFAMILY PROTEIN"/>
    <property type="match status" value="1"/>
</dbReference>
<dbReference type="AlphaFoldDB" id="A0AAE1IZU7"/>
<organism evidence="2 3">
    <name type="scientific">Acacia crassicarpa</name>
    <name type="common">northern wattle</name>
    <dbReference type="NCBI Taxonomy" id="499986"/>
    <lineage>
        <taxon>Eukaryota</taxon>
        <taxon>Viridiplantae</taxon>
        <taxon>Streptophyta</taxon>
        <taxon>Embryophyta</taxon>
        <taxon>Tracheophyta</taxon>
        <taxon>Spermatophyta</taxon>
        <taxon>Magnoliopsida</taxon>
        <taxon>eudicotyledons</taxon>
        <taxon>Gunneridae</taxon>
        <taxon>Pentapetalae</taxon>
        <taxon>rosids</taxon>
        <taxon>fabids</taxon>
        <taxon>Fabales</taxon>
        <taxon>Fabaceae</taxon>
        <taxon>Caesalpinioideae</taxon>
        <taxon>mimosoid clade</taxon>
        <taxon>Acacieae</taxon>
        <taxon>Acacia</taxon>
    </lineage>
</organism>
<dbReference type="CDD" id="cd01989">
    <property type="entry name" value="USP_STK_Ubox_N"/>
    <property type="match status" value="1"/>
</dbReference>
<dbReference type="Proteomes" id="UP001293593">
    <property type="component" value="Unassembled WGS sequence"/>
</dbReference>
<gene>
    <name evidence="2" type="ORF">QN277_005526</name>
</gene>
<evidence type="ECO:0000256" key="1">
    <source>
        <dbReference type="SAM" id="MobiDB-lite"/>
    </source>
</evidence>
<dbReference type="EMBL" id="JAWXYG010000011">
    <property type="protein sequence ID" value="KAK4259169.1"/>
    <property type="molecule type" value="Genomic_DNA"/>
</dbReference>
<dbReference type="SUPFAM" id="SSF52402">
    <property type="entry name" value="Adenine nucleotide alpha hydrolases-like"/>
    <property type="match status" value="1"/>
</dbReference>
<dbReference type="Gene3D" id="3.40.50.620">
    <property type="entry name" value="HUPs"/>
    <property type="match status" value="1"/>
</dbReference>
<evidence type="ECO:0000313" key="2">
    <source>
        <dbReference type="EMBL" id="KAK4259169.1"/>
    </source>
</evidence>
<feature type="compositionally biased region" description="Polar residues" evidence="1">
    <location>
        <begin position="232"/>
        <end position="243"/>
    </location>
</feature>
<accession>A0AAE1IZU7</accession>
<protein>
    <submittedName>
        <fullName evidence="2">Uncharacterized protein</fullName>
    </submittedName>
</protein>
<feature type="region of interest" description="Disordered" evidence="1">
    <location>
        <begin position="1"/>
        <end position="23"/>
    </location>
</feature>
<keyword evidence="3" id="KW-1185">Reference proteome</keyword>
<proteinExistence type="predicted"/>
<dbReference type="PANTHER" id="PTHR47382">
    <property type="entry name" value="U-BOX DOMAIN-CONTAINING PROTEIN 52-LIKE"/>
    <property type="match status" value="1"/>
</dbReference>
<sequence length="272" mass="29954">MDLDHDDNNAQMFNHGGGGGGSRWEIEEEMSSEVQGRHGGSWAASAVAAEVEEECVYVGVGKSETSMKALSWTLKHLITSPSTMVYLIHVFPEIKHIPNPLGIGMIPKNQVSAEQIESYESQERDKRRQLLSKFLQLCSSSQVKVDTILIESDTVAKAILELVPILNIQNLVIGTNKSRKSKSRKGNNGIAEQILQNVPGSCRVRIISEGKEVNQQMLTMMSSPSPSPHGATPNSNVHNDNHLVQTPIPMKEDQDHNQNGPVSCNCFKPMFK</sequence>
<name>A0AAE1IZU7_9FABA</name>
<reference evidence="2" key="1">
    <citation type="submission" date="2023-10" db="EMBL/GenBank/DDBJ databases">
        <title>Chromosome-level genome of the transformable northern wattle, Acacia crassicarpa.</title>
        <authorList>
            <person name="Massaro I."/>
            <person name="Sinha N.R."/>
            <person name="Poethig S."/>
            <person name="Leichty A.R."/>
        </authorList>
    </citation>
    <scope>NUCLEOTIDE SEQUENCE</scope>
    <source>
        <strain evidence="2">Acra3RX</strain>
        <tissue evidence="2">Leaf</tissue>
    </source>
</reference>
<comment type="caution">
    <text evidence="2">The sequence shown here is derived from an EMBL/GenBank/DDBJ whole genome shotgun (WGS) entry which is preliminary data.</text>
</comment>